<dbReference type="InterPro" id="IPR007035">
    <property type="entry name" value="Peptidase_M55"/>
</dbReference>
<feature type="active site" description="Nucleophile" evidence="1">
    <location>
        <position position="117"/>
    </location>
</feature>
<dbReference type="Gene3D" id="3.40.50.10780">
    <property type="entry name" value="Dipeptide transport protein"/>
    <property type="match status" value="1"/>
</dbReference>
<sequence length="267" mass="28895">MKVFISADMEGTAGITTWSETEKDHPDYAEFRAYMTEEVLAACEGARAAGAEEVVVKDAHSSGRNLIIGRLPAYVRILRSWSGHPDTMMFGIGAGFDAAVYTGYHNRAGAETNPLSHTLTDQIMRITINGEPASEFTINARTAARYGVPSVFLSGDAGMCRAARDFVPGIATVATSEGIGGATLSIPPAKSAALIREGVERAVAARRAGMMPPMPDSYELVIEYNNPKSAYRCQWFPGGELCGERSVRWRFSDPFEIQRTLRFVSGG</sequence>
<dbReference type="PIRSF" id="PIRSF015853">
    <property type="entry name" value="Pep_DppA"/>
    <property type="match status" value="1"/>
</dbReference>
<reference evidence="4" key="2">
    <citation type="submission" date="2019-01" db="EMBL/GenBank/DDBJ databases">
        <title>Sinorhodobacter populi sp. nov. isolated from the symptomatic bark tissue of Populus euramericana canker.</title>
        <authorList>
            <person name="Li Y."/>
        </authorList>
    </citation>
    <scope>NUCLEOTIDE SEQUENCE [LARGE SCALE GENOMIC DNA]</scope>
    <source>
        <strain evidence="4">CGMCC 1.12963</strain>
    </source>
</reference>
<dbReference type="Gene3D" id="3.30.1360.130">
    <property type="entry name" value="Dipeptide transport protein"/>
    <property type="match status" value="1"/>
</dbReference>
<feature type="binding site" evidence="2">
    <location>
        <position position="8"/>
    </location>
    <ligand>
        <name>Zn(2+)</name>
        <dbReference type="ChEBI" id="CHEBI:29105"/>
        <label>2</label>
    </ligand>
</feature>
<reference evidence="3 4" key="1">
    <citation type="submission" date="2019-01" db="EMBL/GenBank/DDBJ databases">
        <title>Sinorhodobacter populi sp. nov. isolated from the symptomatic bark tissue of Populus euramericana canker.</title>
        <authorList>
            <person name="Xu G."/>
        </authorList>
    </citation>
    <scope>NUCLEOTIDE SEQUENCE [LARGE SCALE GENOMIC DNA]</scope>
    <source>
        <strain evidence="3 4">CGMCC 1.12963</strain>
    </source>
</reference>
<accession>A0A3S3LC56</accession>
<keyword evidence="2" id="KW-0479">Metal-binding</keyword>
<feature type="binding site" evidence="2">
    <location>
        <position position="105"/>
    </location>
    <ligand>
        <name>Zn(2+)</name>
        <dbReference type="ChEBI" id="CHEBI:29105"/>
        <label>2</label>
    </ligand>
</feature>
<dbReference type="AlphaFoldDB" id="A0A3S3LC56"/>
<proteinExistence type="predicted"/>
<dbReference type="Proteomes" id="UP000288071">
    <property type="component" value="Unassembled WGS sequence"/>
</dbReference>
<feature type="binding site" evidence="2">
    <location>
        <position position="60"/>
    </location>
    <ligand>
        <name>Zn(2+)</name>
        <dbReference type="ChEBI" id="CHEBI:29105"/>
        <label>2</label>
    </ligand>
</feature>
<evidence type="ECO:0000313" key="3">
    <source>
        <dbReference type="EMBL" id="RWR51139.1"/>
    </source>
</evidence>
<comment type="caution">
    <text evidence="3">The sequence shown here is derived from an EMBL/GenBank/DDBJ whole genome shotgun (WGS) entry which is preliminary data.</text>
</comment>
<evidence type="ECO:0000313" key="4">
    <source>
        <dbReference type="Proteomes" id="UP000288071"/>
    </source>
</evidence>
<name>A0A3S3LC56_9RHOB</name>
<keyword evidence="4" id="KW-1185">Reference proteome</keyword>
<protein>
    <submittedName>
        <fullName evidence="3">Peptide ABC transporter</fullName>
    </submittedName>
</protein>
<dbReference type="CDD" id="cd08770">
    <property type="entry name" value="DAP_dppA_3"/>
    <property type="match status" value="1"/>
</dbReference>
<feature type="binding site" evidence="2">
    <location>
        <position position="135"/>
    </location>
    <ligand>
        <name>Zn(2+)</name>
        <dbReference type="ChEBI" id="CHEBI:29105"/>
        <label>2</label>
    </ligand>
</feature>
<keyword evidence="2" id="KW-0862">Zinc</keyword>
<dbReference type="RefSeq" id="WP_128156717.1">
    <property type="nucleotide sequence ID" value="NZ_JBHSOM010000030.1"/>
</dbReference>
<dbReference type="SUPFAM" id="SSF63992">
    <property type="entry name" value="Dipeptide transport protein"/>
    <property type="match status" value="1"/>
</dbReference>
<feature type="binding site" evidence="2">
    <location>
        <position position="8"/>
    </location>
    <ligand>
        <name>Zn(2+)</name>
        <dbReference type="ChEBI" id="CHEBI:29105"/>
        <label>1</label>
    </ligand>
</feature>
<dbReference type="InterPro" id="IPR027476">
    <property type="entry name" value="DppA_N"/>
</dbReference>
<feature type="binding site" evidence="2">
    <location>
        <position position="10"/>
    </location>
    <ligand>
        <name>Zn(2+)</name>
        <dbReference type="ChEBI" id="CHEBI:29105"/>
        <label>1</label>
    </ligand>
</feature>
<organism evidence="3 4">
    <name type="scientific">Paenirhodobacter huangdaonensis</name>
    <dbReference type="NCBI Taxonomy" id="2501515"/>
    <lineage>
        <taxon>Bacteria</taxon>
        <taxon>Pseudomonadati</taxon>
        <taxon>Pseudomonadota</taxon>
        <taxon>Alphaproteobacteria</taxon>
        <taxon>Rhodobacterales</taxon>
        <taxon>Rhodobacter group</taxon>
        <taxon>Paenirhodobacter</taxon>
    </lineage>
</organism>
<dbReference type="InterPro" id="IPR036177">
    <property type="entry name" value="Peptidase_M55_sf"/>
</dbReference>
<dbReference type="EMBL" id="SAVA01000007">
    <property type="protein sequence ID" value="RWR51139.1"/>
    <property type="molecule type" value="Genomic_DNA"/>
</dbReference>
<dbReference type="Pfam" id="PF04951">
    <property type="entry name" value="Peptidase_M55"/>
    <property type="match status" value="1"/>
</dbReference>
<gene>
    <name evidence="3" type="ORF">EOW66_12750</name>
</gene>
<dbReference type="GO" id="GO:0046872">
    <property type="term" value="F:metal ion binding"/>
    <property type="evidence" value="ECO:0007669"/>
    <property type="project" value="UniProtKB-KW"/>
</dbReference>
<evidence type="ECO:0000256" key="1">
    <source>
        <dbReference type="PIRSR" id="PIRSR015853-1"/>
    </source>
</evidence>
<evidence type="ECO:0000256" key="2">
    <source>
        <dbReference type="PIRSR" id="PIRSR015853-2"/>
    </source>
</evidence>